<accession>T0YTU9</accession>
<protein>
    <submittedName>
        <fullName evidence="1">Uncharacterized protein</fullName>
    </submittedName>
</protein>
<reference evidence="1" key="2">
    <citation type="journal article" date="2014" name="ISME J.">
        <title>Microbial stratification in low pH oxic and suboxic macroscopic growths along an acid mine drainage.</title>
        <authorList>
            <person name="Mendez-Garcia C."/>
            <person name="Mesa V."/>
            <person name="Sprenger R.R."/>
            <person name="Richter M."/>
            <person name="Diez M.S."/>
            <person name="Solano J."/>
            <person name="Bargiela R."/>
            <person name="Golyshina O.V."/>
            <person name="Manteca A."/>
            <person name="Ramos J.L."/>
            <person name="Gallego J.R."/>
            <person name="Llorente I."/>
            <person name="Martins Dos Santos V.A."/>
            <person name="Jensen O.N."/>
            <person name="Pelaez A.I."/>
            <person name="Sanchez J."/>
            <person name="Ferrer M."/>
        </authorList>
    </citation>
    <scope>NUCLEOTIDE SEQUENCE</scope>
</reference>
<dbReference type="EMBL" id="AUZZ01008125">
    <property type="protein sequence ID" value="EQD39001.1"/>
    <property type="molecule type" value="Genomic_DNA"/>
</dbReference>
<gene>
    <name evidence="1" type="ORF">B2A_11275</name>
</gene>
<proteinExistence type="predicted"/>
<dbReference type="AlphaFoldDB" id="T0YTU9"/>
<reference evidence="1" key="1">
    <citation type="submission" date="2013-08" db="EMBL/GenBank/DDBJ databases">
        <authorList>
            <person name="Mendez C."/>
            <person name="Richter M."/>
            <person name="Ferrer M."/>
            <person name="Sanchez J."/>
        </authorList>
    </citation>
    <scope>NUCLEOTIDE SEQUENCE</scope>
</reference>
<comment type="caution">
    <text evidence="1">The sequence shown here is derived from an EMBL/GenBank/DDBJ whole genome shotgun (WGS) entry which is preliminary data.</text>
</comment>
<organism evidence="1">
    <name type="scientific">mine drainage metagenome</name>
    <dbReference type="NCBI Taxonomy" id="410659"/>
    <lineage>
        <taxon>unclassified sequences</taxon>
        <taxon>metagenomes</taxon>
        <taxon>ecological metagenomes</taxon>
    </lineage>
</organism>
<evidence type="ECO:0000313" key="1">
    <source>
        <dbReference type="EMBL" id="EQD39001.1"/>
    </source>
</evidence>
<name>T0YTU9_9ZZZZ</name>
<sequence length="216" mass="23063">MTEPVKGTLDVVLKQDGANAPCCVYNEIVALRLAMRIGVPLAIGVPSIGDGGVYFASLVVGGLSINLPDVTRKKMSDVAKRYPSEAAALFTFDVWTYNDDRAENLKANLTLNPLPLVAGIDQEKSLLGCCGDMHESLGALSANRVPMQHPFKGQLAAARIGEWQLAIQSVSDEAIESAIVLGYSVGGVHAPSQTRLAHVMKARRDALPTLLELAQR</sequence>